<sequence>MKTAFETARAGLLQGLPDDEIVRKAKEAARFSGSMRRNLISMLDELELHRYLGLASSGELFTQGIGSVLHTTSLLRYPVFVQGKNYTGAQPPLLSNEFLRETAFAFTKEELERQPGALIIPLGKTVEGLLLRMEEAGFLGECGILHGFPHPSGANGHRHKQFAEHREAMKRRLEEKFGRA</sequence>
<proteinExistence type="predicted"/>
<evidence type="ECO:0000313" key="1">
    <source>
        <dbReference type="EMBL" id="MCY9597321.1"/>
    </source>
</evidence>
<protein>
    <submittedName>
        <fullName evidence="1">Uncharacterized protein</fullName>
    </submittedName>
</protein>
<dbReference type="RefSeq" id="WP_241688764.1">
    <property type="nucleotide sequence ID" value="NZ_CP026520.1"/>
</dbReference>
<dbReference type="EMBL" id="JAMDMJ010000018">
    <property type="protein sequence ID" value="MCY9597321.1"/>
    <property type="molecule type" value="Genomic_DNA"/>
</dbReference>
<keyword evidence="2" id="KW-1185">Reference proteome</keyword>
<name>A0ABT4FHE0_9BACL</name>
<dbReference type="Proteomes" id="UP001527202">
    <property type="component" value="Unassembled WGS sequence"/>
</dbReference>
<reference evidence="1 2" key="1">
    <citation type="submission" date="2022-05" db="EMBL/GenBank/DDBJ databases">
        <title>Genome Sequencing of Bee-Associated Microbes.</title>
        <authorList>
            <person name="Dunlap C."/>
        </authorList>
    </citation>
    <scope>NUCLEOTIDE SEQUENCE [LARGE SCALE GENOMIC DNA]</scope>
    <source>
        <strain evidence="1 2">NRRL B-23120</strain>
    </source>
</reference>
<dbReference type="GeneID" id="95373360"/>
<accession>A0ABT4FHE0</accession>
<evidence type="ECO:0000313" key="2">
    <source>
        <dbReference type="Proteomes" id="UP001527202"/>
    </source>
</evidence>
<organism evidence="1 2">
    <name type="scientific">Paenibacillus chitinolyticus</name>
    <dbReference type="NCBI Taxonomy" id="79263"/>
    <lineage>
        <taxon>Bacteria</taxon>
        <taxon>Bacillati</taxon>
        <taxon>Bacillota</taxon>
        <taxon>Bacilli</taxon>
        <taxon>Bacillales</taxon>
        <taxon>Paenibacillaceae</taxon>
        <taxon>Paenibacillus</taxon>
    </lineage>
</organism>
<gene>
    <name evidence="1" type="ORF">M5X16_16290</name>
</gene>
<comment type="caution">
    <text evidence="1">The sequence shown here is derived from an EMBL/GenBank/DDBJ whole genome shotgun (WGS) entry which is preliminary data.</text>
</comment>